<gene>
    <name evidence="4" type="ORF">LTR78_006147</name>
</gene>
<proteinExistence type="inferred from homology"/>
<dbReference type="InterPro" id="IPR058664">
    <property type="entry name" value="ARB_00930-like_C"/>
</dbReference>
<organism evidence="4 5">
    <name type="scientific">Recurvomyces mirabilis</name>
    <dbReference type="NCBI Taxonomy" id="574656"/>
    <lineage>
        <taxon>Eukaryota</taxon>
        <taxon>Fungi</taxon>
        <taxon>Dikarya</taxon>
        <taxon>Ascomycota</taxon>
        <taxon>Pezizomycotina</taxon>
        <taxon>Dothideomycetes</taxon>
        <taxon>Dothideomycetidae</taxon>
        <taxon>Mycosphaerellales</taxon>
        <taxon>Teratosphaeriaceae</taxon>
        <taxon>Recurvomyces</taxon>
    </lineage>
</organism>
<evidence type="ECO:0000256" key="1">
    <source>
        <dbReference type="ARBA" id="ARBA00038473"/>
    </source>
</evidence>
<evidence type="ECO:0000259" key="3">
    <source>
        <dbReference type="Pfam" id="PF26335"/>
    </source>
</evidence>
<evidence type="ECO:0000313" key="5">
    <source>
        <dbReference type="Proteomes" id="UP001274830"/>
    </source>
</evidence>
<dbReference type="Gene3D" id="3.40.710.10">
    <property type="entry name" value="DD-peptidase/beta-lactamase superfamily"/>
    <property type="match status" value="1"/>
</dbReference>
<dbReference type="InterPro" id="IPR001466">
    <property type="entry name" value="Beta-lactam-related"/>
</dbReference>
<dbReference type="InterPro" id="IPR051478">
    <property type="entry name" value="Beta-lactamase-like_AB/R"/>
</dbReference>
<reference evidence="4" key="1">
    <citation type="submission" date="2023-07" db="EMBL/GenBank/DDBJ databases">
        <title>Black Yeasts Isolated from many extreme environments.</title>
        <authorList>
            <person name="Coleine C."/>
            <person name="Stajich J.E."/>
            <person name="Selbmann L."/>
        </authorList>
    </citation>
    <scope>NUCLEOTIDE SEQUENCE</scope>
    <source>
        <strain evidence="4">CCFEE 5485</strain>
    </source>
</reference>
<evidence type="ECO:0008006" key="6">
    <source>
        <dbReference type="Google" id="ProtNLM"/>
    </source>
</evidence>
<comment type="caution">
    <text evidence="4">The sequence shown here is derived from an EMBL/GenBank/DDBJ whole genome shotgun (WGS) entry which is preliminary data.</text>
</comment>
<sequence length="552" mass="61540">MKQLIAVSCLISVPSWRDNAHALDPVLDSIESTLTDLASNSRYNTTSFSVEVTSQTETLWTYYHTAREHNETRPGTTHVSGQSQYRIASMTKTFTVLGILYQHAAGNLSLDSPVNQYIPELSVPDSGSIPWKDITLRSLASQLSGIPREMDQADIFSEVSDPTKLGLPPVDTKGLPDCYEYNDHKPCNRTQLLEYFLKKQPLFAPNQKSTYSNVAFELLGLVLQNVTGLPYEEYMDLAIFKPLNMSSTTLSKPSDENAVLPVGGYFWDVDEGIHNPTGGIYSSSTDMSAYCRYVLTHYNALATGVNWFMPASWGTNLQNFYGMPWEIFRTVQILEETMRPVTFVTKAGGVPMYFSRISLMPEYGLGLTILVGGSNLILEQIQEAVSVPLVRAAEAAIWDDVESAYTGSYTAIEPPHLNSSVTFAAHSSLGLTLETFISNSTDVFDTLLPAFAGVKSGESWHAQLQPTLLYKNETTQGGEIWRLLIVSERTGKEKVWDDFCNTDVDVASYAGLPINEVVFWHDEKVVELPAWRVKLRRDDNEVKDLEKLVVQN</sequence>
<dbReference type="PANTHER" id="PTHR22935">
    <property type="entry name" value="PENICILLIN-BINDING PROTEIN"/>
    <property type="match status" value="1"/>
</dbReference>
<dbReference type="Pfam" id="PF00144">
    <property type="entry name" value="Beta-lactamase"/>
    <property type="match status" value="1"/>
</dbReference>
<name>A0AAE1C0J7_9PEZI</name>
<dbReference type="PANTHER" id="PTHR22935:SF95">
    <property type="entry name" value="BETA-LACTAMASE-LIKE 1-RELATED"/>
    <property type="match status" value="1"/>
</dbReference>
<dbReference type="Proteomes" id="UP001274830">
    <property type="component" value="Unassembled WGS sequence"/>
</dbReference>
<dbReference type="Pfam" id="PF26335">
    <property type="entry name" value="ARB_00930_C"/>
    <property type="match status" value="1"/>
</dbReference>
<evidence type="ECO:0000313" key="4">
    <source>
        <dbReference type="EMBL" id="KAK3673945.1"/>
    </source>
</evidence>
<dbReference type="InterPro" id="IPR012338">
    <property type="entry name" value="Beta-lactam/transpept-like"/>
</dbReference>
<feature type="domain" description="Beta-lactamase-related" evidence="2">
    <location>
        <begin position="73"/>
        <end position="371"/>
    </location>
</feature>
<dbReference type="SUPFAM" id="SSF56601">
    <property type="entry name" value="beta-lactamase/transpeptidase-like"/>
    <property type="match status" value="1"/>
</dbReference>
<feature type="domain" description="Beta-lactamase-like ARB-00930-like C-terminal" evidence="3">
    <location>
        <begin position="400"/>
        <end position="538"/>
    </location>
</feature>
<dbReference type="AlphaFoldDB" id="A0AAE1C0J7"/>
<dbReference type="EMBL" id="JAUTXT010000022">
    <property type="protein sequence ID" value="KAK3673945.1"/>
    <property type="molecule type" value="Genomic_DNA"/>
</dbReference>
<accession>A0AAE1C0J7</accession>
<comment type="similarity">
    <text evidence="1">Belongs to the beta-lactamase family.</text>
</comment>
<protein>
    <recommendedName>
        <fullName evidence="6">Beta-lactamase-related domain-containing protein</fullName>
    </recommendedName>
</protein>
<keyword evidence="5" id="KW-1185">Reference proteome</keyword>
<evidence type="ECO:0000259" key="2">
    <source>
        <dbReference type="Pfam" id="PF00144"/>
    </source>
</evidence>